<reference evidence="2" key="1">
    <citation type="journal article" date="2023" name="G3 (Bethesda)">
        <title>Genome assembly and association tests identify interacting loci associated with vigor, precocity, and sex in interspecific pistachio rootstocks.</title>
        <authorList>
            <person name="Palmer W."/>
            <person name="Jacygrad E."/>
            <person name="Sagayaradj S."/>
            <person name="Cavanaugh K."/>
            <person name="Han R."/>
            <person name="Bertier L."/>
            <person name="Beede B."/>
            <person name="Kafkas S."/>
            <person name="Golino D."/>
            <person name="Preece J."/>
            <person name="Michelmore R."/>
        </authorList>
    </citation>
    <scope>NUCLEOTIDE SEQUENCE [LARGE SCALE GENOMIC DNA]</scope>
</reference>
<dbReference type="Proteomes" id="UP001163603">
    <property type="component" value="Chromosome 10"/>
</dbReference>
<accession>A0ACC0XTN0</accession>
<dbReference type="EMBL" id="CM047745">
    <property type="protein sequence ID" value="KAJ0024061.1"/>
    <property type="molecule type" value="Genomic_DNA"/>
</dbReference>
<gene>
    <name evidence="1" type="ORF">Pint_09226</name>
</gene>
<comment type="caution">
    <text evidence="1">The sequence shown here is derived from an EMBL/GenBank/DDBJ whole genome shotgun (WGS) entry which is preliminary data.</text>
</comment>
<keyword evidence="2" id="KW-1185">Reference proteome</keyword>
<sequence length="304" mass="34067">MCLCAILLRYIFTYISLTGYESGIIQASSFRTYHTPLNKQVDYVNSMRAAREFSSRVSDSLKIDIFPYSVFYMFFEQYLNIWRTALINLAIAIVWAFGDLHGNALFKLIFFCFLEKMELAGRWGSVLTKGIAVDFVPSLIFKCSFWSSAIILLVLTMIVVDLMGVMAILKIQLNAVSVVNLIMSVGIAVEFCVHITHAFSVSSGDKDQRVKEALGTMGASVFSELWCQTIWWNHTNKASWSDCSLLLKDRSLCGLLLPDVPGIGTSWFLTWTCIFNPVVLSVLGPPSRCVLVEKQGDRPSVSSQ</sequence>
<proteinExistence type="predicted"/>
<evidence type="ECO:0000313" key="2">
    <source>
        <dbReference type="Proteomes" id="UP001163603"/>
    </source>
</evidence>
<protein>
    <submittedName>
        <fullName evidence="1">Uncharacterized protein</fullName>
    </submittedName>
</protein>
<evidence type="ECO:0000313" key="1">
    <source>
        <dbReference type="EMBL" id="KAJ0024061.1"/>
    </source>
</evidence>
<name>A0ACC0XTN0_9ROSI</name>
<organism evidence="1 2">
    <name type="scientific">Pistacia integerrima</name>
    <dbReference type="NCBI Taxonomy" id="434235"/>
    <lineage>
        <taxon>Eukaryota</taxon>
        <taxon>Viridiplantae</taxon>
        <taxon>Streptophyta</taxon>
        <taxon>Embryophyta</taxon>
        <taxon>Tracheophyta</taxon>
        <taxon>Spermatophyta</taxon>
        <taxon>Magnoliopsida</taxon>
        <taxon>eudicotyledons</taxon>
        <taxon>Gunneridae</taxon>
        <taxon>Pentapetalae</taxon>
        <taxon>rosids</taxon>
        <taxon>malvids</taxon>
        <taxon>Sapindales</taxon>
        <taxon>Anacardiaceae</taxon>
        <taxon>Pistacia</taxon>
    </lineage>
</organism>